<keyword evidence="2" id="KW-0240">DNA-directed RNA polymerase</keyword>
<dbReference type="GO" id="GO:0006351">
    <property type="term" value="P:DNA-templated transcription"/>
    <property type="evidence" value="ECO:0007669"/>
    <property type="project" value="InterPro"/>
</dbReference>
<dbReference type="PANTHER" id="PTHR20856">
    <property type="entry name" value="DNA-DIRECTED RNA POLYMERASE I SUBUNIT 2"/>
    <property type="match status" value="1"/>
</dbReference>
<dbReference type="Gene3D" id="3.90.1100.10">
    <property type="match status" value="1"/>
</dbReference>
<dbReference type="EC" id="2.7.7.6" evidence="1"/>
<evidence type="ECO:0000256" key="3">
    <source>
        <dbReference type="ARBA" id="ARBA00022679"/>
    </source>
</evidence>
<dbReference type="SUPFAM" id="SSF64484">
    <property type="entry name" value="beta and beta-prime subunits of DNA dependent RNA-polymerase"/>
    <property type="match status" value="1"/>
</dbReference>
<evidence type="ECO:0000256" key="1">
    <source>
        <dbReference type="ARBA" id="ARBA00012418"/>
    </source>
</evidence>
<proteinExistence type="predicted"/>
<evidence type="ECO:0000313" key="7">
    <source>
        <dbReference type="EMBL" id="GAG77902.1"/>
    </source>
</evidence>
<protein>
    <recommendedName>
        <fullName evidence="1">DNA-directed RNA polymerase</fullName>
        <ecNumber evidence="1">2.7.7.6</ecNumber>
    </recommendedName>
</protein>
<dbReference type="GO" id="GO:0003677">
    <property type="term" value="F:DNA binding"/>
    <property type="evidence" value="ECO:0007669"/>
    <property type="project" value="InterPro"/>
</dbReference>
<dbReference type="AlphaFoldDB" id="X1B9D5"/>
<accession>X1B9D5</accession>
<dbReference type="Pfam" id="PF04563">
    <property type="entry name" value="RNA_pol_Rpb2_1"/>
    <property type="match status" value="1"/>
</dbReference>
<evidence type="ECO:0000259" key="6">
    <source>
        <dbReference type="Pfam" id="PF04563"/>
    </source>
</evidence>
<keyword evidence="5" id="KW-0804">Transcription</keyword>
<gene>
    <name evidence="7" type="ORF">S01H4_31120</name>
</gene>
<evidence type="ECO:0000256" key="5">
    <source>
        <dbReference type="ARBA" id="ARBA00023163"/>
    </source>
</evidence>
<comment type="caution">
    <text evidence="7">The sequence shown here is derived from an EMBL/GenBank/DDBJ whole genome shotgun (WGS) entry which is preliminary data.</text>
</comment>
<evidence type="ECO:0000256" key="4">
    <source>
        <dbReference type="ARBA" id="ARBA00022695"/>
    </source>
</evidence>
<name>X1B9D5_9ZZZZ</name>
<dbReference type="GO" id="GO:0000428">
    <property type="term" value="C:DNA-directed RNA polymerase complex"/>
    <property type="evidence" value="ECO:0007669"/>
    <property type="project" value="UniProtKB-KW"/>
</dbReference>
<keyword evidence="3" id="KW-0808">Transferase</keyword>
<feature type="non-terminal residue" evidence="7">
    <location>
        <position position="177"/>
    </location>
</feature>
<dbReference type="GO" id="GO:0032549">
    <property type="term" value="F:ribonucleoside binding"/>
    <property type="evidence" value="ECO:0007669"/>
    <property type="project" value="InterPro"/>
</dbReference>
<feature type="domain" description="RNA polymerase beta subunit protrusion" evidence="6">
    <location>
        <begin position="35"/>
        <end position="151"/>
    </location>
</feature>
<dbReference type="InterPro" id="IPR007644">
    <property type="entry name" value="RNA_pol_bsu_protrusion"/>
</dbReference>
<keyword evidence="4" id="KW-0548">Nucleotidyltransferase</keyword>
<dbReference type="GO" id="GO:0003899">
    <property type="term" value="F:DNA-directed RNA polymerase activity"/>
    <property type="evidence" value="ECO:0007669"/>
    <property type="project" value="UniProtKB-EC"/>
</dbReference>
<dbReference type="InterPro" id="IPR015712">
    <property type="entry name" value="DNA-dir_RNA_pol_su2"/>
</dbReference>
<evidence type="ECO:0000256" key="2">
    <source>
        <dbReference type="ARBA" id="ARBA00022478"/>
    </source>
</evidence>
<dbReference type="EMBL" id="BART01016133">
    <property type="protein sequence ID" value="GAG77902.1"/>
    <property type="molecule type" value="Genomic_DNA"/>
</dbReference>
<organism evidence="7">
    <name type="scientific">marine sediment metagenome</name>
    <dbReference type="NCBI Taxonomy" id="412755"/>
    <lineage>
        <taxon>unclassified sequences</taxon>
        <taxon>metagenomes</taxon>
        <taxon>ecological metagenomes</taxon>
    </lineage>
</organism>
<reference evidence="7" key="1">
    <citation type="journal article" date="2014" name="Front. Microbiol.">
        <title>High frequency of phylogenetically diverse reductive dehalogenase-homologous genes in deep subseafloor sedimentary metagenomes.</title>
        <authorList>
            <person name="Kawai M."/>
            <person name="Futagami T."/>
            <person name="Toyoda A."/>
            <person name="Takaki Y."/>
            <person name="Nishi S."/>
            <person name="Hori S."/>
            <person name="Arai W."/>
            <person name="Tsubouchi T."/>
            <person name="Morono Y."/>
            <person name="Uchiyama I."/>
            <person name="Ito T."/>
            <person name="Fujiyama A."/>
            <person name="Inagaki F."/>
            <person name="Takami H."/>
        </authorList>
    </citation>
    <scope>NUCLEOTIDE SEQUENCE</scope>
    <source>
        <strain evidence="7">Expedition CK06-06</strain>
    </source>
</reference>
<sequence>MSKQKPTPQSQIKVRDGAKERKFFKEEKDATKLPNLIEVQLNSYKWFLEKGLNELFDECSPITDFTGKELELYFGKYYLDEPKYGEKKARERNTTYEAPLRVKARLVNKKTGEIKDQEVYLGDFPLMTDRGTFVVNGVERVIVSQLIRSPGAFFTREIVRENQLYGAKLIPNRGAWL</sequence>